<dbReference type="Gene3D" id="1.10.10.60">
    <property type="entry name" value="Homeodomain-like"/>
    <property type="match status" value="2"/>
</dbReference>
<dbReference type="Pfam" id="PF02311">
    <property type="entry name" value="AraC_binding"/>
    <property type="match status" value="1"/>
</dbReference>
<evidence type="ECO:0000256" key="3">
    <source>
        <dbReference type="ARBA" id="ARBA00023159"/>
    </source>
</evidence>
<evidence type="ECO:0000313" key="6">
    <source>
        <dbReference type="Proteomes" id="UP000287394"/>
    </source>
</evidence>
<dbReference type="EMBL" id="AP025739">
    <property type="protein sequence ID" value="BDI29494.1"/>
    <property type="molecule type" value="Genomic_DNA"/>
</dbReference>
<dbReference type="InterPro" id="IPR037923">
    <property type="entry name" value="HTH-like"/>
</dbReference>
<proteinExistence type="predicted"/>
<dbReference type="InterPro" id="IPR014710">
    <property type="entry name" value="RmlC-like_jellyroll"/>
</dbReference>
<dbReference type="InterPro" id="IPR020449">
    <property type="entry name" value="Tscrpt_reg_AraC-type_HTH"/>
</dbReference>
<dbReference type="PROSITE" id="PS00041">
    <property type="entry name" value="HTH_ARAC_FAMILY_1"/>
    <property type="match status" value="1"/>
</dbReference>
<dbReference type="KEGG" id="ccot:CCAX7_15450"/>
<keyword evidence="6" id="KW-1185">Reference proteome</keyword>
<protein>
    <submittedName>
        <fullName evidence="5">Uncharacterized protein</fullName>
    </submittedName>
</protein>
<dbReference type="InterPro" id="IPR009057">
    <property type="entry name" value="Homeodomain-like_sf"/>
</dbReference>
<reference evidence="5 6" key="1">
    <citation type="journal article" date="2019" name="Int. J. Syst. Evol. Microbiol.">
        <title>Capsulimonas corticalis gen. nov., sp. nov., an aerobic capsulated bacterium, of a novel bacterial order, Capsulimonadales ord. nov., of the class Armatimonadia of the phylum Armatimonadetes.</title>
        <authorList>
            <person name="Li J."/>
            <person name="Kudo C."/>
            <person name="Tonouchi A."/>
        </authorList>
    </citation>
    <scope>NUCLEOTIDE SEQUENCE [LARGE SCALE GENOMIC DNA]</scope>
    <source>
        <strain evidence="5 6">AX-7</strain>
    </source>
</reference>
<accession>A0A402CZB0</accession>
<dbReference type="PRINTS" id="PR00032">
    <property type="entry name" value="HTHARAC"/>
</dbReference>
<organism evidence="5 6">
    <name type="scientific">Capsulimonas corticalis</name>
    <dbReference type="NCBI Taxonomy" id="2219043"/>
    <lineage>
        <taxon>Bacteria</taxon>
        <taxon>Bacillati</taxon>
        <taxon>Armatimonadota</taxon>
        <taxon>Armatimonadia</taxon>
        <taxon>Capsulimonadales</taxon>
        <taxon>Capsulimonadaceae</taxon>
        <taxon>Capsulimonas</taxon>
    </lineage>
</organism>
<evidence type="ECO:0000256" key="1">
    <source>
        <dbReference type="ARBA" id="ARBA00023015"/>
    </source>
</evidence>
<dbReference type="PROSITE" id="PS01124">
    <property type="entry name" value="HTH_ARAC_FAMILY_2"/>
    <property type="match status" value="1"/>
</dbReference>
<sequence length="287" mass="31587">MIRIAHVHESVLTIPDRILYDHELVLVLRGVASISMGSETRLAEPGTMLLIPPFTPHAFQSPGGARSAHIAVHFDFCPETPQPLDAPDGRDPYEIVWPGGLKPAPIVSLAPGHWIEQTLREIVDSHAEEDDPLSVLEASSRMARVLAQMLRWGARPEAGDAYGVVSHVNHERMGRVLAHIAGSLASPLTLDELAQVAGIGRSRFVTLFREATGVSPQHYIQQRRIAEARRLLADPGLQIKQIAAMTGFEDRFYFSKVFRRVDGLTPTQFRAAVLFGRSLASEDESQA</sequence>
<keyword evidence="1" id="KW-0805">Transcription regulation</keyword>
<dbReference type="SMART" id="SM00342">
    <property type="entry name" value="HTH_ARAC"/>
    <property type="match status" value="1"/>
</dbReference>
<keyword evidence="4" id="KW-0804">Transcription</keyword>
<evidence type="ECO:0000256" key="2">
    <source>
        <dbReference type="ARBA" id="ARBA00023125"/>
    </source>
</evidence>
<dbReference type="SUPFAM" id="SSF46689">
    <property type="entry name" value="Homeodomain-like"/>
    <property type="match status" value="2"/>
</dbReference>
<dbReference type="Proteomes" id="UP000287394">
    <property type="component" value="Chromosome"/>
</dbReference>
<dbReference type="InterPro" id="IPR018062">
    <property type="entry name" value="HTH_AraC-typ_CS"/>
</dbReference>
<name>A0A402CZB0_9BACT</name>
<dbReference type="GO" id="GO:0003700">
    <property type="term" value="F:DNA-binding transcription factor activity"/>
    <property type="evidence" value="ECO:0007669"/>
    <property type="project" value="InterPro"/>
</dbReference>
<dbReference type="InterPro" id="IPR003313">
    <property type="entry name" value="AraC-bd"/>
</dbReference>
<keyword evidence="2" id="KW-0238">DNA-binding</keyword>
<dbReference type="GO" id="GO:0043565">
    <property type="term" value="F:sequence-specific DNA binding"/>
    <property type="evidence" value="ECO:0007669"/>
    <property type="project" value="InterPro"/>
</dbReference>
<evidence type="ECO:0000256" key="4">
    <source>
        <dbReference type="ARBA" id="ARBA00023163"/>
    </source>
</evidence>
<gene>
    <name evidence="5" type="ORF">CCAX7_15450</name>
</gene>
<dbReference type="Pfam" id="PF12833">
    <property type="entry name" value="HTH_18"/>
    <property type="match status" value="1"/>
</dbReference>
<dbReference type="InterPro" id="IPR050204">
    <property type="entry name" value="AraC_XylS_family_regulators"/>
</dbReference>
<dbReference type="SUPFAM" id="SSF51215">
    <property type="entry name" value="Regulatory protein AraC"/>
    <property type="match status" value="1"/>
</dbReference>
<dbReference type="PANTHER" id="PTHR46796">
    <property type="entry name" value="HTH-TYPE TRANSCRIPTIONAL ACTIVATOR RHAS-RELATED"/>
    <property type="match status" value="1"/>
</dbReference>
<dbReference type="AlphaFoldDB" id="A0A402CZB0"/>
<keyword evidence="3" id="KW-0010">Activator</keyword>
<dbReference type="InterPro" id="IPR018060">
    <property type="entry name" value="HTH_AraC"/>
</dbReference>
<dbReference type="Gene3D" id="2.60.120.10">
    <property type="entry name" value="Jelly Rolls"/>
    <property type="match status" value="1"/>
</dbReference>
<evidence type="ECO:0000313" key="5">
    <source>
        <dbReference type="EMBL" id="BDI29494.1"/>
    </source>
</evidence>